<dbReference type="EMBL" id="CP000284">
    <property type="protein sequence ID" value="ABE49632.1"/>
    <property type="molecule type" value="Genomic_DNA"/>
</dbReference>
<dbReference type="Pfam" id="PF06293">
    <property type="entry name" value="Kdo"/>
    <property type="match status" value="1"/>
</dbReference>
<organism evidence="1 2">
    <name type="scientific">Methylobacillus flagellatus (strain ATCC 51484 / DSM 6875 / VKM B-1610 / KT)</name>
    <dbReference type="NCBI Taxonomy" id="265072"/>
    <lineage>
        <taxon>Bacteria</taxon>
        <taxon>Pseudomonadati</taxon>
        <taxon>Pseudomonadota</taxon>
        <taxon>Betaproteobacteria</taxon>
        <taxon>Nitrosomonadales</taxon>
        <taxon>Methylophilaceae</taxon>
        <taxon>Methylobacillus</taxon>
    </lineage>
</organism>
<protein>
    <submittedName>
        <fullName evidence="1">Lipopolysaccharide kinase</fullName>
    </submittedName>
</protein>
<dbReference type="InterPro" id="IPR011009">
    <property type="entry name" value="Kinase-like_dom_sf"/>
</dbReference>
<proteinExistence type="predicted"/>
<dbReference type="InterPro" id="IPR027023">
    <property type="entry name" value="Put_LipoPS_kinase_InaA"/>
</dbReference>
<accession>Q1H1K5</accession>
<dbReference type="GO" id="GO:0016301">
    <property type="term" value="F:kinase activity"/>
    <property type="evidence" value="ECO:0007669"/>
    <property type="project" value="UniProtKB-KW"/>
</dbReference>
<evidence type="ECO:0000313" key="1">
    <source>
        <dbReference type="EMBL" id="ABE49632.1"/>
    </source>
</evidence>
<dbReference type="STRING" id="265072.Mfla_1364"/>
<dbReference type="RefSeq" id="WP_011479586.1">
    <property type="nucleotide sequence ID" value="NC_007947.1"/>
</dbReference>
<name>Q1H1K5_METFK</name>
<dbReference type="Proteomes" id="UP000002440">
    <property type="component" value="Chromosome"/>
</dbReference>
<dbReference type="eggNOG" id="COG0515">
    <property type="taxonomic scope" value="Bacteria"/>
</dbReference>
<keyword evidence="1" id="KW-0418">Kinase</keyword>
<evidence type="ECO:0000313" key="2">
    <source>
        <dbReference type="Proteomes" id="UP000002440"/>
    </source>
</evidence>
<gene>
    <name evidence="1" type="ordered locus">Mfla_1364</name>
</gene>
<dbReference type="AlphaFoldDB" id="Q1H1K5"/>
<dbReference type="HOGENOM" id="CLU_094468_0_0_4"/>
<sequence>MPHRKPVTVPGMDFDTLWHHPGEWFEAPNVYRQGWSGVSRTPLGPADGNRPLYAFLKRQHNFMRRTWRHPWHGVSTFYCEYHHLLRLLKLGVPVPAPLFFSEKKEGRNVSAILVTAELVGFTPLDQLAADIFKADVSITRQRKLAASVADAVSKFHSTRLQHRALYPKHILVKETPSGNFDMALIDLEKARIRLFPLLRTLQDLATLNRELMHLSRTTRLYFLKRYYGVHKLDTALKWIARLIQDRTRRKAKT</sequence>
<dbReference type="KEGG" id="mfa:Mfla_1364"/>
<dbReference type="PIRSF" id="PIRSF026326">
    <property type="entry name" value="InaA"/>
    <property type="match status" value="1"/>
</dbReference>
<keyword evidence="2" id="KW-1185">Reference proteome</keyword>
<reference evidence="1 2" key="1">
    <citation type="submission" date="2006-03" db="EMBL/GenBank/DDBJ databases">
        <title>Complete sequence of Methylobacillus flagellatus KT.</title>
        <authorList>
            <consortium name="US DOE Joint Genome Institute"/>
            <person name="Copeland A."/>
            <person name="Lucas S."/>
            <person name="Lapidus A."/>
            <person name="Barry K."/>
            <person name="Detter J.C."/>
            <person name="Glavina del Rio T."/>
            <person name="Hammon N."/>
            <person name="Israni S."/>
            <person name="Dalin E."/>
            <person name="Tice H."/>
            <person name="Pitluck S."/>
            <person name="Brettin T."/>
            <person name="Bruce D."/>
            <person name="Han C."/>
            <person name="Tapia R."/>
            <person name="Saunders E."/>
            <person name="Gilna P."/>
            <person name="Schmutz J."/>
            <person name="Larimer F."/>
            <person name="Land M."/>
            <person name="Kyrpides N."/>
            <person name="Anderson I."/>
            <person name="Richardson P."/>
        </authorList>
    </citation>
    <scope>NUCLEOTIDE SEQUENCE [LARGE SCALE GENOMIC DNA]</scope>
    <source>
        <strain evidence="2">KT / ATCC 51484 / DSM 6875</strain>
    </source>
</reference>
<keyword evidence="1" id="KW-0808">Transferase</keyword>
<dbReference type="SUPFAM" id="SSF56112">
    <property type="entry name" value="Protein kinase-like (PK-like)"/>
    <property type="match status" value="1"/>
</dbReference>